<evidence type="ECO:0008006" key="3">
    <source>
        <dbReference type="Google" id="ProtNLM"/>
    </source>
</evidence>
<proteinExistence type="predicted"/>
<name>A0A2Z6QFL5_9GLOM</name>
<dbReference type="EMBL" id="BEXD01000626">
    <property type="protein sequence ID" value="GBB88993.1"/>
    <property type="molecule type" value="Genomic_DNA"/>
</dbReference>
<dbReference type="SUPFAM" id="SSF52540">
    <property type="entry name" value="P-loop containing nucleoside triphosphate hydrolases"/>
    <property type="match status" value="1"/>
</dbReference>
<dbReference type="Proteomes" id="UP000247702">
    <property type="component" value="Unassembled WGS sequence"/>
</dbReference>
<dbReference type="CDD" id="cd18809">
    <property type="entry name" value="SF1_C_RecD"/>
    <property type="match status" value="1"/>
</dbReference>
<dbReference type="InterPro" id="IPR051055">
    <property type="entry name" value="PIF1_helicase"/>
</dbReference>
<evidence type="ECO:0000313" key="1">
    <source>
        <dbReference type="EMBL" id="GBB88993.1"/>
    </source>
</evidence>
<sequence>MPAKISTICYVHESTERLTQDFTVKELNSVCRLDDDDPTKVLYLKIKAFIPSDKTIETQVEEFETGDVVFVKGKFIACAGYYSINATSIKVMQNLYFDNMPSVGLNVMILGITTKTVKNVNGKSILEFYVEENLGDRESREFWVEAFSIRGSIVDIDVYKQTHYFKTNGNNCSRTQFPLQNSYSLTVHKTQGLTLPRVCLALDGNIFSPGQAYVALSRCSSWSNIEISHLDRSAFMMLFWNIKG</sequence>
<protein>
    <recommendedName>
        <fullName evidence="3">ATP-dependent DNA helicase</fullName>
    </recommendedName>
</protein>
<dbReference type="STRING" id="94130.A0A2Z6QFL5"/>
<dbReference type="InterPro" id="IPR027417">
    <property type="entry name" value="P-loop_NTPase"/>
</dbReference>
<reference evidence="1 2" key="1">
    <citation type="submission" date="2017-11" db="EMBL/GenBank/DDBJ databases">
        <title>The genome of Rhizophagus clarus HR1 reveals common genetic basis of auxotrophy among arbuscular mycorrhizal fungi.</title>
        <authorList>
            <person name="Kobayashi Y."/>
        </authorList>
    </citation>
    <scope>NUCLEOTIDE SEQUENCE [LARGE SCALE GENOMIC DNA]</scope>
    <source>
        <strain evidence="1 2">HR1</strain>
    </source>
</reference>
<keyword evidence="2" id="KW-1185">Reference proteome</keyword>
<dbReference type="PANTHER" id="PTHR47642:SF5">
    <property type="entry name" value="ATP-DEPENDENT DNA HELICASE"/>
    <property type="match status" value="1"/>
</dbReference>
<dbReference type="PANTHER" id="PTHR47642">
    <property type="entry name" value="ATP-DEPENDENT DNA HELICASE"/>
    <property type="match status" value="1"/>
</dbReference>
<gene>
    <name evidence="1" type="ORF">RclHR1_15610004</name>
</gene>
<accession>A0A2Z6QFL5</accession>
<dbReference type="AlphaFoldDB" id="A0A2Z6QFL5"/>
<comment type="caution">
    <text evidence="1">The sequence shown here is derived from an EMBL/GenBank/DDBJ whole genome shotgun (WGS) entry which is preliminary data.</text>
</comment>
<evidence type="ECO:0000313" key="2">
    <source>
        <dbReference type="Proteomes" id="UP000247702"/>
    </source>
</evidence>
<organism evidence="1 2">
    <name type="scientific">Rhizophagus clarus</name>
    <dbReference type="NCBI Taxonomy" id="94130"/>
    <lineage>
        <taxon>Eukaryota</taxon>
        <taxon>Fungi</taxon>
        <taxon>Fungi incertae sedis</taxon>
        <taxon>Mucoromycota</taxon>
        <taxon>Glomeromycotina</taxon>
        <taxon>Glomeromycetes</taxon>
        <taxon>Glomerales</taxon>
        <taxon>Glomeraceae</taxon>
        <taxon>Rhizophagus</taxon>
    </lineage>
</organism>